<name>A0A417Z4A3_9LACO</name>
<gene>
    <name evidence="2" type="ORF">DS832_08370</name>
</gene>
<reference evidence="2 3" key="1">
    <citation type="submission" date="2018-07" db="EMBL/GenBank/DDBJ databases">
        <title>Genome sequences of six Lactobacillus spp. isolated from bumble bee guts.</title>
        <authorList>
            <person name="Motta E.V.S."/>
            <person name="Moran N.A."/>
        </authorList>
    </citation>
    <scope>NUCLEOTIDE SEQUENCE [LARGE SCALE GENOMIC DNA]</scope>
    <source>
        <strain evidence="2 3">LV-8.1</strain>
    </source>
</reference>
<dbReference type="EMBL" id="QOCS01000022">
    <property type="protein sequence ID" value="RHW45119.1"/>
    <property type="molecule type" value="Genomic_DNA"/>
</dbReference>
<sequence length="343" mass="38932">MMKIEDILPAPVEHQEAFILDHGKTNENGSLKYKDDMISYGWSIKHFNKLHEGAYVLNRHPGKITKDRKFEIYSGGYVKSITKPDVDGNVVATITHAFTFATPLKQGGAFLENFKWDSKKKKEGSWEHFWNQYGMNMISMKDFWNLVKGQNCVAFDESTINEETELTDSEIQELESTGALTSGFEITVINDGEARRPKEHKYTGVAKKIDFTEVQKAKSKTGKIGELIVLDMLTKEAKLKGLKDPEQVSVTRGDGLGYDILSFDTAGNEIHVEVKTSTGKYADGFDITANEIAASQGEDVNYKIYRVYKLNSKTRKCELQIYEGPITKNRFKLVPTLYKFYQK</sequence>
<evidence type="ECO:0000313" key="3">
    <source>
        <dbReference type="Proteomes" id="UP000284822"/>
    </source>
</evidence>
<proteinExistence type="predicted"/>
<dbReference type="InterPro" id="IPR024975">
    <property type="entry name" value="NOV_C"/>
</dbReference>
<evidence type="ECO:0000313" key="2">
    <source>
        <dbReference type="EMBL" id="RHW45119.1"/>
    </source>
</evidence>
<organism evidence="2 3">
    <name type="scientific">Bombilactobacillus bombi</name>
    <dbReference type="NCBI Taxonomy" id="1303590"/>
    <lineage>
        <taxon>Bacteria</taxon>
        <taxon>Bacillati</taxon>
        <taxon>Bacillota</taxon>
        <taxon>Bacilli</taxon>
        <taxon>Lactobacillales</taxon>
        <taxon>Lactobacillaceae</taxon>
        <taxon>Bombilactobacillus</taxon>
    </lineage>
</organism>
<dbReference type="AlphaFoldDB" id="A0A417Z4A3"/>
<feature type="domain" description="Protein NO VEIN C-terminal" evidence="1">
    <location>
        <begin position="225"/>
        <end position="314"/>
    </location>
</feature>
<dbReference type="Pfam" id="PF13020">
    <property type="entry name" value="NOV_C"/>
    <property type="match status" value="1"/>
</dbReference>
<dbReference type="Proteomes" id="UP000284822">
    <property type="component" value="Unassembled WGS sequence"/>
</dbReference>
<protein>
    <recommendedName>
        <fullName evidence="1">Protein NO VEIN C-terminal domain-containing protein</fullName>
    </recommendedName>
</protein>
<accession>A0A417Z4A3</accession>
<comment type="caution">
    <text evidence="2">The sequence shown here is derived from an EMBL/GenBank/DDBJ whole genome shotgun (WGS) entry which is preliminary data.</text>
</comment>
<evidence type="ECO:0000259" key="1">
    <source>
        <dbReference type="Pfam" id="PF13020"/>
    </source>
</evidence>